<evidence type="ECO:0000256" key="6">
    <source>
        <dbReference type="RuleBase" id="RU364146"/>
    </source>
</evidence>
<sequence>MAPVNQDLPELQENIKNVIQDLLSILTQTSNYDSQGRPSRDALAQDLRTLDASLLTTQRAALRLGPDPGVPDTLIHYVENGRNPDIYTREFVELVRRLNQLMRGKMRAFTSFRDVLAREMEGALPEVREDVRMVVEATGG</sequence>
<keyword evidence="4 6" id="KW-0804">Transcription</keyword>
<evidence type="ECO:0000313" key="7">
    <source>
        <dbReference type="EMBL" id="KAK4448612.1"/>
    </source>
</evidence>
<evidence type="ECO:0000256" key="3">
    <source>
        <dbReference type="ARBA" id="ARBA00023015"/>
    </source>
</evidence>
<dbReference type="GO" id="GO:0016592">
    <property type="term" value="C:mediator complex"/>
    <property type="evidence" value="ECO:0007669"/>
    <property type="project" value="InterPro"/>
</dbReference>
<proteinExistence type="inferred from homology"/>
<comment type="caution">
    <text evidence="7">The sequence shown here is derived from an EMBL/GenBank/DDBJ whole genome shotgun (WGS) entry which is preliminary data.</text>
</comment>
<reference evidence="7" key="1">
    <citation type="journal article" date="2023" name="Mol. Phylogenet. Evol.">
        <title>Genome-scale phylogeny and comparative genomics of the fungal order Sordariales.</title>
        <authorList>
            <person name="Hensen N."/>
            <person name="Bonometti L."/>
            <person name="Westerberg I."/>
            <person name="Brannstrom I.O."/>
            <person name="Guillou S."/>
            <person name="Cros-Aarteil S."/>
            <person name="Calhoun S."/>
            <person name="Haridas S."/>
            <person name="Kuo A."/>
            <person name="Mondo S."/>
            <person name="Pangilinan J."/>
            <person name="Riley R."/>
            <person name="LaButti K."/>
            <person name="Andreopoulos B."/>
            <person name="Lipzen A."/>
            <person name="Chen C."/>
            <person name="Yan M."/>
            <person name="Daum C."/>
            <person name="Ng V."/>
            <person name="Clum A."/>
            <person name="Steindorff A."/>
            <person name="Ohm R.A."/>
            <person name="Martin F."/>
            <person name="Silar P."/>
            <person name="Natvig D.O."/>
            <person name="Lalanne C."/>
            <person name="Gautier V."/>
            <person name="Ament-Velasquez S.L."/>
            <person name="Kruys A."/>
            <person name="Hutchinson M.I."/>
            <person name="Powell A.J."/>
            <person name="Barry K."/>
            <person name="Miller A.N."/>
            <person name="Grigoriev I.V."/>
            <person name="Debuchy R."/>
            <person name="Gladieux P."/>
            <person name="Hiltunen Thoren M."/>
            <person name="Johannesson H."/>
        </authorList>
    </citation>
    <scope>NUCLEOTIDE SEQUENCE</scope>
    <source>
        <strain evidence="7">PSN243</strain>
    </source>
</reference>
<keyword evidence="5 6" id="KW-0539">Nucleus</keyword>
<evidence type="ECO:0000313" key="8">
    <source>
        <dbReference type="Proteomes" id="UP001321760"/>
    </source>
</evidence>
<evidence type="ECO:0000256" key="1">
    <source>
        <dbReference type="ARBA" id="ARBA00004123"/>
    </source>
</evidence>
<gene>
    <name evidence="6" type="primary">MED10</name>
    <name evidence="7" type="ORF">QBC34DRAFT_327600</name>
</gene>
<dbReference type="Pfam" id="PF09748">
    <property type="entry name" value="Med10"/>
    <property type="match status" value="1"/>
</dbReference>
<evidence type="ECO:0000256" key="5">
    <source>
        <dbReference type="ARBA" id="ARBA00023242"/>
    </source>
</evidence>
<dbReference type="Proteomes" id="UP001321760">
    <property type="component" value="Unassembled WGS sequence"/>
</dbReference>
<evidence type="ECO:0000256" key="2">
    <source>
        <dbReference type="ARBA" id="ARBA00005389"/>
    </source>
</evidence>
<protein>
    <recommendedName>
        <fullName evidence="6">Mediator of RNA polymerase II transcription subunit 10</fullName>
    </recommendedName>
    <alternativeName>
        <fullName evidence="6">Mediator complex subunit 10</fullName>
    </alternativeName>
</protein>
<reference evidence="7" key="2">
    <citation type="submission" date="2023-05" db="EMBL/GenBank/DDBJ databases">
        <authorList>
            <consortium name="Lawrence Berkeley National Laboratory"/>
            <person name="Steindorff A."/>
            <person name="Hensen N."/>
            <person name="Bonometti L."/>
            <person name="Westerberg I."/>
            <person name="Brannstrom I.O."/>
            <person name="Guillou S."/>
            <person name="Cros-Aarteil S."/>
            <person name="Calhoun S."/>
            <person name="Haridas S."/>
            <person name="Kuo A."/>
            <person name="Mondo S."/>
            <person name="Pangilinan J."/>
            <person name="Riley R."/>
            <person name="Labutti K."/>
            <person name="Andreopoulos B."/>
            <person name="Lipzen A."/>
            <person name="Chen C."/>
            <person name="Yanf M."/>
            <person name="Daum C."/>
            <person name="Ng V."/>
            <person name="Clum A."/>
            <person name="Ohm R."/>
            <person name="Martin F."/>
            <person name="Silar P."/>
            <person name="Natvig D."/>
            <person name="Lalanne C."/>
            <person name="Gautier V."/>
            <person name="Ament-Velasquez S.L."/>
            <person name="Kruys A."/>
            <person name="Hutchinson M.I."/>
            <person name="Powell A.J."/>
            <person name="Barry K."/>
            <person name="Miller A.N."/>
            <person name="Grigoriev I.V."/>
            <person name="Debuchy R."/>
            <person name="Gladieux P."/>
            <person name="Thoren M.H."/>
            <person name="Johannesson H."/>
        </authorList>
    </citation>
    <scope>NUCLEOTIDE SEQUENCE</scope>
    <source>
        <strain evidence="7">PSN243</strain>
    </source>
</reference>
<keyword evidence="3 6" id="KW-0805">Transcription regulation</keyword>
<dbReference type="InterPro" id="IPR019145">
    <property type="entry name" value="Mediator_Med10"/>
</dbReference>
<comment type="similarity">
    <text evidence="2 6">Belongs to the Mediator complex subunit 10 family.</text>
</comment>
<accession>A0AAV9GMN4</accession>
<comment type="subunit">
    <text evidence="6">Component of the Mediator complex.</text>
</comment>
<feature type="non-terminal residue" evidence="7">
    <location>
        <position position="140"/>
    </location>
</feature>
<dbReference type="GO" id="GO:0006357">
    <property type="term" value="P:regulation of transcription by RNA polymerase II"/>
    <property type="evidence" value="ECO:0007669"/>
    <property type="project" value="InterPro"/>
</dbReference>
<dbReference type="EMBL" id="MU865942">
    <property type="protein sequence ID" value="KAK4448612.1"/>
    <property type="molecule type" value="Genomic_DNA"/>
</dbReference>
<evidence type="ECO:0000256" key="4">
    <source>
        <dbReference type="ARBA" id="ARBA00023163"/>
    </source>
</evidence>
<dbReference type="AlphaFoldDB" id="A0AAV9GMN4"/>
<keyword evidence="8" id="KW-1185">Reference proteome</keyword>
<dbReference type="GO" id="GO:0003712">
    <property type="term" value="F:transcription coregulator activity"/>
    <property type="evidence" value="ECO:0007669"/>
    <property type="project" value="InterPro"/>
</dbReference>
<comment type="subcellular location">
    <subcellularLocation>
        <location evidence="1 6">Nucleus</location>
    </subcellularLocation>
</comment>
<keyword evidence="6" id="KW-0010">Activator</keyword>
<organism evidence="7 8">
    <name type="scientific">Podospora aff. communis PSN243</name>
    <dbReference type="NCBI Taxonomy" id="3040156"/>
    <lineage>
        <taxon>Eukaryota</taxon>
        <taxon>Fungi</taxon>
        <taxon>Dikarya</taxon>
        <taxon>Ascomycota</taxon>
        <taxon>Pezizomycotina</taxon>
        <taxon>Sordariomycetes</taxon>
        <taxon>Sordariomycetidae</taxon>
        <taxon>Sordariales</taxon>
        <taxon>Podosporaceae</taxon>
        <taxon>Podospora</taxon>
    </lineage>
</organism>
<name>A0AAV9GMN4_9PEZI</name>
<comment type="function">
    <text evidence="6">Component of the Mediator complex, a coactivator involved in the regulated transcription of nearly all RNA polymerase II-dependent genes. Mediator functions as a bridge to convey information from gene-specific regulatory proteins to the basal RNA polymerase II transcription machinery. Mediator is recruited to promoters by direct interactions with regulatory proteins and serves as a scaffold for the assembly of a functional preinitiation complex with RNA polymerase II and the general transcription factors.</text>
</comment>